<proteinExistence type="predicted"/>
<feature type="domain" description="AB hydrolase-1" evidence="1">
    <location>
        <begin position="3"/>
        <end position="226"/>
    </location>
</feature>
<evidence type="ECO:0000259" key="1">
    <source>
        <dbReference type="Pfam" id="PF00561"/>
    </source>
</evidence>
<evidence type="ECO:0000313" key="2">
    <source>
        <dbReference type="EMBL" id="MDA7424290.1"/>
    </source>
</evidence>
<keyword evidence="3" id="KW-1185">Reference proteome</keyword>
<reference evidence="2 3" key="1">
    <citation type="submission" date="2023-01" db="EMBL/GenBank/DDBJ databases">
        <title>Thalassococcus onchidii sp. nov., isolated from a marine invertebrate from the South China Sea.</title>
        <authorList>
            <person name="Xu S."/>
            <person name="Liu Z."/>
            <person name="Xu Y."/>
        </authorList>
    </citation>
    <scope>NUCLEOTIDE SEQUENCE [LARGE SCALE GENOMIC DNA]</scope>
    <source>
        <strain evidence="2 3">KCTC 32084</strain>
    </source>
</reference>
<dbReference type="Proteomes" id="UP001210720">
    <property type="component" value="Unassembled WGS sequence"/>
</dbReference>
<dbReference type="EMBL" id="JAQIOY010000002">
    <property type="protein sequence ID" value="MDA7424290.1"/>
    <property type="molecule type" value="Genomic_DNA"/>
</dbReference>
<keyword evidence="2" id="KW-0378">Hydrolase</keyword>
<dbReference type="PANTHER" id="PTHR43798:SF33">
    <property type="entry name" value="HYDROLASE, PUTATIVE (AFU_ORTHOLOGUE AFUA_2G14860)-RELATED"/>
    <property type="match status" value="1"/>
</dbReference>
<dbReference type="SUPFAM" id="SSF53474">
    <property type="entry name" value="alpha/beta-Hydrolases"/>
    <property type="match status" value="1"/>
</dbReference>
<organism evidence="2 3">
    <name type="scientific">Thalassococcus lentus</name>
    <dbReference type="NCBI Taxonomy" id="1210524"/>
    <lineage>
        <taxon>Bacteria</taxon>
        <taxon>Pseudomonadati</taxon>
        <taxon>Pseudomonadota</taxon>
        <taxon>Alphaproteobacteria</taxon>
        <taxon>Rhodobacterales</taxon>
        <taxon>Roseobacteraceae</taxon>
        <taxon>Thalassococcus</taxon>
    </lineage>
</organism>
<dbReference type="GO" id="GO:0016787">
    <property type="term" value="F:hydrolase activity"/>
    <property type="evidence" value="ECO:0007669"/>
    <property type="project" value="UniProtKB-KW"/>
</dbReference>
<dbReference type="Gene3D" id="3.40.50.1820">
    <property type="entry name" value="alpha/beta hydrolase"/>
    <property type="match status" value="1"/>
</dbReference>
<comment type="caution">
    <text evidence="2">The sequence shown here is derived from an EMBL/GenBank/DDBJ whole genome shotgun (WGS) entry which is preliminary data.</text>
</comment>
<dbReference type="PANTHER" id="PTHR43798">
    <property type="entry name" value="MONOACYLGLYCEROL LIPASE"/>
    <property type="match status" value="1"/>
</dbReference>
<dbReference type="PRINTS" id="PR00111">
    <property type="entry name" value="ABHYDROLASE"/>
</dbReference>
<name>A0ABT4XQS2_9RHOB</name>
<dbReference type="InterPro" id="IPR050266">
    <property type="entry name" value="AB_hydrolase_sf"/>
</dbReference>
<accession>A0ABT4XQS2</accession>
<gene>
    <name evidence="2" type="ORF">PFY00_06095</name>
</gene>
<dbReference type="InterPro" id="IPR029058">
    <property type="entry name" value="AB_hydrolase_fold"/>
</dbReference>
<protein>
    <submittedName>
        <fullName evidence="2">Alpha/beta fold hydrolase</fullName>
    </submittedName>
</protein>
<dbReference type="Pfam" id="PF00561">
    <property type="entry name" value="Abhydrolase_1"/>
    <property type="match status" value="1"/>
</dbReference>
<sequence length="239" mass="26185">MIPVVFVHGFMGGSKQWAAQQDAFEGAPMVTVDLPGFGDNAHLKPLSSIDAYAAWVLQELKDQGITRFHLVGHSMGGMIAQDMVAQAPNRVVQLVLYGTGAQGVLPGRFETIETSKQRALADGATATARRISATWFLERDKSLAYNACAQIAERSHIDAILSGLDAMNQWNGTENLPTLEAHTLVVWGDHDRTYPWSQTEQLWRTLPNASLAVIPNCAHSPHMEKPELFNTVLSDFFAA</sequence>
<evidence type="ECO:0000313" key="3">
    <source>
        <dbReference type="Proteomes" id="UP001210720"/>
    </source>
</evidence>
<dbReference type="RefSeq" id="WP_271431651.1">
    <property type="nucleotide sequence ID" value="NZ_JAQIOY010000002.1"/>
</dbReference>
<dbReference type="InterPro" id="IPR000073">
    <property type="entry name" value="AB_hydrolase_1"/>
</dbReference>